<dbReference type="Pfam" id="PF22848">
    <property type="entry name" value="ASD1_dom"/>
    <property type="match status" value="1"/>
</dbReference>
<comment type="pathway">
    <text evidence="2">Glycan metabolism; L-arabinan degradation.</text>
</comment>
<evidence type="ECO:0000256" key="3">
    <source>
        <dbReference type="ARBA" id="ARBA00007186"/>
    </source>
</evidence>
<evidence type="ECO:0000256" key="8">
    <source>
        <dbReference type="SAM" id="SignalP"/>
    </source>
</evidence>
<evidence type="ECO:0000259" key="9">
    <source>
        <dbReference type="SMART" id="SM00813"/>
    </source>
</evidence>
<dbReference type="InterPro" id="IPR008979">
    <property type="entry name" value="Galactose-bd-like_sf"/>
</dbReference>
<evidence type="ECO:0000256" key="7">
    <source>
        <dbReference type="ARBA" id="ARBA00023180"/>
    </source>
</evidence>
<evidence type="ECO:0000256" key="6">
    <source>
        <dbReference type="ARBA" id="ARBA00022801"/>
    </source>
</evidence>
<dbReference type="GO" id="GO:0046373">
    <property type="term" value="P:L-arabinose metabolic process"/>
    <property type="evidence" value="ECO:0007669"/>
    <property type="project" value="InterPro"/>
</dbReference>
<feature type="signal peptide" evidence="8">
    <location>
        <begin position="1"/>
        <end position="23"/>
    </location>
</feature>
<dbReference type="InterPro" id="IPR017853">
    <property type="entry name" value="GH"/>
</dbReference>
<evidence type="ECO:0000313" key="10">
    <source>
        <dbReference type="EMBL" id="EPQ60040.1"/>
    </source>
</evidence>
<evidence type="ECO:0000256" key="5">
    <source>
        <dbReference type="ARBA" id="ARBA00022729"/>
    </source>
</evidence>
<evidence type="ECO:0000256" key="2">
    <source>
        <dbReference type="ARBA" id="ARBA00004834"/>
    </source>
</evidence>
<organism evidence="10 11">
    <name type="scientific">Gloeophyllum trabeum (strain ATCC 11539 / FP-39264 / Madison 617)</name>
    <name type="common">Brown rot fungus</name>
    <dbReference type="NCBI Taxonomy" id="670483"/>
    <lineage>
        <taxon>Eukaryota</taxon>
        <taxon>Fungi</taxon>
        <taxon>Dikarya</taxon>
        <taxon>Basidiomycota</taxon>
        <taxon>Agaricomycotina</taxon>
        <taxon>Agaricomycetes</taxon>
        <taxon>Gloeophyllales</taxon>
        <taxon>Gloeophyllaceae</taxon>
        <taxon>Gloeophyllum</taxon>
    </lineage>
</organism>
<feature type="domain" description="Alpha-L-arabinofuranosidase C-terminal" evidence="9">
    <location>
        <begin position="460"/>
        <end position="661"/>
    </location>
</feature>
<dbReference type="SUPFAM" id="SSF49785">
    <property type="entry name" value="Galactose-binding domain-like"/>
    <property type="match status" value="1"/>
</dbReference>
<comment type="catalytic activity">
    <reaction evidence="1">
        <text>Hydrolysis of terminal non-reducing alpha-L-arabinofuranoside residues in alpha-L-arabinosides.</text>
        <dbReference type="EC" id="3.2.1.55"/>
    </reaction>
</comment>
<dbReference type="EMBL" id="KB469296">
    <property type="protein sequence ID" value="EPQ60040.1"/>
    <property type="molecule type" value="Genomic_DNA"/>
</dbReference>
<protein>
    <recommendedName>
        <fullName evidence="4">non-reducing end alpha-L-arabinofuranosidase</fullName>
        <ecNumber evidence="4">3.2.1.55</ecNumber>
    </recommendedName>
</protein>
<dbReference type="PANTHER" id="PTHR31776:SF0">
    <property type="entry name" value="ALPHA-L-ARABINOFURANOSIDASE 1"/>
    <property type="match status" value="1"/>
</dbReference>
<gene>
    <name evidence="10" type="ORF">GLOTRDRAFT_134804</name>
</gene>
<dbReference type="eggNOG" id="ENOG502QQEX">
    <property type="taxonomic scope" value="Eukaryota"/>
</dbReference>
<dbReference type="RefSeq" id="XP_007860533.1">
    <property type="nucleotide sequence ID" value="XM_007862342.1"/>
</dbReference>
<dbReference type="HOGENOM" id="CLU_010060_1_1_1"/>
<dbReference type="EC" id="3.2.1.55" evidence="4"/>
<dbReference type="Gene3D" id="3.20.20.80">
    <property type="entry name" value="Glycosidases"/>
    <property type="match status" value="1"/>
</dbReference>
<dbReference type="InterPro" id="IPR010720">
    <property type="entry name" value="Alpha-L-AF_C"/>
</dbReference>
<dbReference type="Proteomes" id="UP000030669">
    <property type="component" value="Unassembled WGS sequence"/>
</dbReference>
<dbReference type="KEGG" id="gtr:GLOTRDRAFT_134804"/>
<reference evidence="10 11" key="1">
    <citation type="journal article" date="2012" name="Science">
        <title>The Paleozoic origin of enzymatic lignin decomposition reconstructed from 31 fungal genomes.</title>
        <authorList>
            <person name="Floudas D."/>
            <person name="Binder M."/>
            <person name="Riley R."/>
            <person name="Barry K."/>
            <person name="Blanchette R.A."/>
            <person name="Henrissat B."/>
            <person name="Martinez A.T."/>
            <person name="Otillar R."/>
            <person name="Spatafora J.W."/>
            <person name="Yadav J.S."/>
            <person name="Aerts A."/>
            <person name="Benoit I."/>
            <person name="Boyd A."/>
            <person name="Carlson A."/>
            <person name="Copeland A."/>
            <person name="Coutinho P.M."/>
            <person name="de Vries R.P."/>
            <person name="Ferreira P."/>
            <person name="Findley K."/>
            <person name="Foster B."/>
            <person name="Gaskell J."/>
            <person name="Glotzer D."/>
            <person name="Gorecki P."/>
            <person name="Heitman J."/>
            <person name="Hesse C."/>
            <person name="Hori C."/>
            <person name="Igarashi K."/>
            <person name="Jurgens J.A."/>
            <person name="Kallen N."/>
            <person name="Kersten P."/>
            <person name="Kohler A."/>
            <person name="Kuees U."/>
            <person name="Kumar T.K.A."/>
            <person name="Kuo A."/>
            <person name="LaButti K."/>
            <person name="Larrondo L.F."/>
            <person name="Lindquist E."/>
            <person name="Ling A."/>
            <person name="Lombard V."/>
            <person name="Lucas S."/>
            <person name="Lundell T."/>
            <person name="Martin R."/>
            <person name="McLaughlin D.J."/>
            <person name="Morgenstern I."/>
            <person name="Morin E."/>
            <person name="Murat C."/>
            <person name="Nagy L.G."/>
            <person name="Nolan M."/>
            <person name="Ohm R.A."/>
            <person name="Patyshakuliyeva A."/>
            <person name="Rokas A."/>
            <person name="Ruiz-Duenas F.J."/>
            <person name="Sabat G."/>
            <person name="Salamov A."/>
            <person name="Samejima M."/>
            <person name="Schmutz J."/>
            <person name="Slot J.C."/>
            <person name="St John F."/>
            <person name="Stenlid J."/>
            <person name="Sun H."/>
            <person name="Sun S."/>
            <person name="Syed K."/>
            <person name="Tsang A."/>
            <person name="Wiebenga A."/>
            <person name="Young D."/>
            <person name="Pisabarro A."/>
            <person name="Eastwood D.C."/>
            <person name="Martin F."/>
            <person name="Cullen D."/>
            <person name="Grigoriev I.V."/>
            <person name="Hibbett D.S."/>
        </authorList>
    </citation>
    <scope>NUCLEOTIDE SEQUENCE [LARGE SCALE GENOMIC DNA]</scope>
    <source>
        <strain evidence="10 11">ATCC 11539</strain>
    </source>
</reference>
<dbReference type="AlphaFoldDB" id="S7RYM9"/>
<name>S7RYM9_GLOTA</name>
<keyword evidence="5 8" id="KW-0732">Signal</keyword>
<dbReference type="GO" id="GO:0046556">
    <property type="term" value="F:alpha-L-arabinofuranosidase activity"/>
    <property type="evidence" value="ECO:0007669"/>
    <property type="project" value="UniProtKB-EC"/>
</dbReference>
<dbReference type="Gene3D" id="2.60.40.1180">
    <property type="entry name" value="Golgi alpha-mannosidase II"/>
    <property type="match status" value="1"/>
</dbReference>
<dbReference type="PANTHER" id="PTHR31776">
    <property type="entry name" value="ALPHA-L-ARABINOFURANOSIDASE 1"/>
    <property type="match status" value="1"/>
</dbReference>
<evidence type="ECO:0000256" key="1">
    <source>
        <dbReference type="ARBA" id="ARBA00001462"/>
    </source>
</evidence>
<feature type="chain" id="PRO_5004544304" description="non-reducing end alpha-L-arabinofuranosidase" evidence="8">
    <location>
        <begin position="24"/>
        <end position="674"/>
    </location>
</feature>
<dbReference type="InterPro" id="IPR013780">
    <property type="entry name" value="Glyco_hydro_b"/>
</dbReference>
<dbReference type="GO" id="GO:0031222">
    <property type="term" value="P:arabinan catabolic process"/>
    <property type="evidence" value="ECO:0007669"/>
    <property type="project" value="UniProtKB-UniPathway"/>
</dbReference>
<dbReference type="Pfam" id="PF06964">
    <property type="entry name" value="Alpha-L-AF_C"/>
    <property type="match status" value="1"/>
</dbReference>
<dbReference type="SUPFAM" id="SSF51011">
    <property type="entry name" value="Glycosyl hydrolase domain"/>
    <property type="match status" value="1"/>
</dbReference>
<evidence type="ECO:0000313" key="11">
    <source>
        <dbReference type="Proteomes" id="UP000030669"/>
    </source>
</evidence>
<dbReference type="STRING" id="670483.S7RYM9"/>
<dbReference type="InterPro" id="IPR051563">
    <property type="entry name" value="Glycosyl_Hydrolase_51"/>
</dbReference>
<keyword evidence="6 10" id="KW-0378">Hydrolase</keyword>
<proteinExistence type="inferred from homology"/>
<keyword evidence="11" id="KW-1185">Reference proteome</keyword>
<dbReference type="GeneID" id="19303174"/>
<accession>S7RYM9</accession>
<evidence type="ECO:0000256" key="4">
    <source>
        <dbReference type="ARBA" id="ARBA00012670"/>
    </source>
</evidence>
<dbReference type="OrthoDB" id="406864at2759"/>
<dbReference type="UniPathway" id="UPA00667"/>
<sequence length="674" mass="74072">MARVLTAVLAAVAVSSAFPRTEAVLTAPNALDLRITTNMTSVIPSTLYGYMWEDINHSGDGGLYAELLQNRAFQGVLPGTQNALNAWQPYNGARLSVTDKTSGVTSALPNSLQVQFPKTVFGPIGFENTGYWGIKVQAGWTYNGSFYAKSDTLTGCITASLRSTTGTTFATATIKGISSEWQKFTFQFEPKTSAPDTNNVFHVEVNGPEAAGQTIYFGMFSLCPPTYLGRENGMRIDLAEALASTRPSVWRFPGGNNLEGESWAERWKWNETIGPIENRPGRVGDWGYPNTDGLGLLEYLNWAEDIGAEPILGIWSGTSIGNYSDLPTWPIVPEADLQPYIDDAINEIEFITADANSSEWGALRAKYGRVQPYQLRYIEVGNEDQFQPESYAGYRWKAFTSAIGERFPDLQFIATTYPSTALDPPYMKIDYHQYADLTWFENAAFMFDNYPRNGTQYFVGEYAVTSTNASDYLGTLDTGRLAYPSLAGAAAEAAFMTGMERNSDVVFASAYAPSLQHIRSYSWTPDLITYDAGGIVRSTSYYVQQMFSVNRGTHVLVTTPPSTNDTAPLYWVASHNNETNLVFLKVANTGPDDLVAYLHFDFNVTSLFGTAVQISSPVLSPLTGQFNITNTLEEPENIIPASSSFSIPYPDRYNYTFPATSVTILAFEAAGIGS</sequence>
<dbReference type="SUPFAM" id="SSF51445">
    <property type="entry name" value="(Trans)glycosidases"/>
    <property type="match status" value="1"/>
</dbReference>
<dbReference type="SMART" id="SM00813">
    <property type="entry name" value="Alpha-L-AF_C"/>
    <property type="match status" value="1"/>
</dbReference>
<dbReference type="OMA" id="PYFIGEY"/>
<keyword evidence="7" id="KW-0325">Glycoprotein</keyword>
<dbReference type="InterPro" id="IPR055235">
    <property type="entry name" value="ASD1_cat"/>
</dbReference>
<comment type="similarity">
    <text evidence="3">Belongs to the glycosyl hydrolase 51 family.</text>
</comment>